<feature type="compositionally biased region" description="Basic and acidic residues" evidence="5">
    <location>
        <begin position="62"/>
        <end position="71"/>
    </location>
</feature>
<gene>
    <name evidence="6" type="ORF">BVC80_209g344</name>
</gene>
<sequence>MEDGNGIELSLGLPCGGAADKLRSKDVSSSDIKTEERGNDNNLIGDVKNFHTTIIEIQDSDDGPKRSDPTHSGKQMAEENFFTDLGKSSSVGGDGSMNSYESNNSQFIKCEGLWVGDDKLKAVEEGKSDSHEMGQKLWPETSNKRKLLFEEINCPKKHEREVQHVETHAILRRRPHGSTETLPDERKASESAKGAGKQHVVEDGGASSSSQTHDEMKGNSVNFRSKEASHQQVVEGFPPEGSAIRPGIAPGLKFGGSGSYPKLPWVSTTGPGPNGRTISGVAYRYDKNQIKIVCACHGSHMYPDEFVQHANADQPNQEHNTDRVSFPSSNPAASAKS</sequence>
<dbReference type="EMBL" id="MVGT01002328">
    <property type="protein sequence ID" value="OVA08595.1"/>
    <property type="molecule type" value="Genomic_DNA"/>
</dbReference>
<dbReference type="AlphaFoldDB" id="A0A200QDW4"/>
<dbReference type="GO" id="GO:0045892">
    <property type="term" value="P:negative regulation of DNA-templated transcription"/>
    <property type="evidence" value="ECO:0007669"/>
    <property type="project" value="TreeGrafter"/>
</dbReference>
<evidence type="ECO:0000256" key="5">
    <source>
        <dbReference type="SAM" id="MobiDB-lite"/>
    </source>
</evidence>
<organism evidence="6 7">
    <name type="scientific">Macleaya cordata</name>
    <name type="common">Five-seeded plume-poppy</name>
    <name type="synonym">Bocconia cordata</name>
    <dbReference type="NCBI Taxonomy" id="56857"/>
    <lineage>
        <taxon>Eukaryota</taxon>
        <taxon>Viridiplantae</taxon>
        <taxon>Streptophyta</taxon>
        <taxon>Embryophyta</taxon>
        <taxon>Tracheophyta</taxon>
        <taxon>Spermatophyta</taxon>
        <taxon>Magnoliopsida</taxon>
        <taxon>Ranunculales</taxon>
        <taxon>Papaveraceae</taxon>
        <taxon>Papaveroideae</taxon>
        <taxon>Macleaya</taxon>
    </lineage>
</organism>
<feature type="region of interest" description="Disordered" evidence="5">
    <location>
        <begin position="307"/>
        <end position="337"/>
    </location>
</feature>
<evidence type="ECO:0000256" key="1">
    <source>
        <dbReference type="ARBA" id="ARBA00004123"/>
    </source>
</evidence>
<comment type="caution">
    <text evidence="6">The sequence shown here is derived from an EMBL/GenBank/DDBJ whole genome shotgun (WGS) entry which is preliminary data.</text>
</comment>
<feature type="compositionally biased region" description="Polar residues" evidence="5">
    <location>
        <begin position="326"/>
        <end position="337"/>
    </location>
</feature>
<name>A0A200QDW4_MACCD</name>
<feature type="region of interest" description="Disordered" evidence="5">
    <location>
        <begin position="1"/>
        <end position="98"/>
    </location>
</feature>
<feature type="region of interest" description="Disordered" evidence="5">
    <location>
        <begin position="173"/>
        <end position="217"/>
    </location>
</feature>
<evidence type="ECO:0000313" key="6">
    <source>
        <dbReference type="EMBL" id="OVA08595.1"/>
    </source>
</evidence>
<dbReference type="OrthoDB" id="1936656at2759"/>
<dbReference type="GO" id="GO:0005634">
    <property type="term" value="C:nucleus"/>
    <property type="evidence" value="ECO:0007669"/>
    <property type="project" value="UniProtKB-SubCell"/>
</dbReference>
<dbReference type="PANTHER" id="PTHR31413">
    <property type="entry name" value="AFP HOMOLOG 2"/>
    <property type="match status" value="1"/>
</dbReference>
<dbReference type="GO" id="GO:0009867">
    <property type="term" value="P:jasmonic acid mediated signaling pathway"/>
    <property type="evidence" value="ECO:0007669"/>
    <property type="project" value="TreeGrafter"/>
</dbReference>
<evidence type="ECO:0000256" key="2">
    <source>
        <dbReference type="ARBA" id="ARBA00006081"/>
    </source>
</evidence>
<dbReference type="PANTHER" id="PTHR31413:SF12">
    <property type="entry name" value="AFP HOMOLOG 2"/>
    <property type="match status" value="1"/>
</dbReference>
<protein>
    <recommendedName>
        <fullName evidence="4">Ninja-family protein</fullName>
    </recommendedName>
    <alternativeName>
        <fullName evidence="4">ABI-binding protein</fullName>
    </alternativeName>
</protein>
<comment type="similarity">
    <text evidence="2 4">Belongs to the Ninja family.</text>
</comment>
<dbReference type="STRING" id="56857.A0A200QDW4"/>
<accession>A0A200QDW4</accession>
<proteinExistence type="inferred from homology"/>
<keyword evidence="7" id="KW-1185">Reference proteome</keyword>
<evidence type="ECO:0000256" key="4">
    <source>
        <dbReference type="RuleBase" id="RU369029"/>
    </source>
</evidence>
<evidence type="ECO:0000256" key="3">
    <source>
        <dbReference type="ARBA" id="ARBA00023242"/>
    </source>
</evidence>
<keyword evidence="3 4" id="KW-0539">Nucleus</keyword>
<comment type="subcellular location">
    <subcellularLocation>
        <location evidence="1 4">Nucleus</location>
    </subcellularLocation>
</comment>
<feature type="compositionally biased region" description="Polar residues" evidence="5">
    <location>
        <begin position="86"/>
        <end position="98"/>
    </location>
</feature>
<dbReference type="Proteomes" id="UP000195402">
    <property type="component" value="Unassembled WGS sequence"/>
</dbReference>
<dbReference type="InterPro" id="IPR031307">
    <property type="entry name" value="Ninja_fam"/>
</dbReference>
<evidence type="ECO:0000313" key="7">
    <source>
        <dbReference type="Proteomes" id="UP000195402"/>
    </source>
</evidence>
<reference evidence="6 7" key="1">
    <citation type="journal article" date="2017" name="Mol. Plant">
        <title>The Genome of Medicinal Plant Macleaya cordata Provides New Insights into Benzylisoquinoline Alkaloids Metabolism.</title>
        <authorList>
            <person name="Liu X."/>
            <person name="Liu Y."/>
            <person name="Huang P."/>
            <person name="Ma Y."/>
            <person name="Qing Z."/>
            <person name="Tang Q."/>
            <person name="Cao H."/>
            <person name="Cheng P."/>
            <person name="Zheng Y."/>
            <person name="Yuan Z."/>
            <person name="Zhou Y."/>
            <person name="Liu J."/>
            <person name="Tang Z."/>
            <person name="Zhuo Y."/>
            <person name="Zhang Y."/>
            <person name="Yu L."/>
            <person name="Huang J."/>
            <person name="Yang P."/>
            <person name="Peng Q."/>
            <person name="Zhang J."/>
            <person name="Jiang W."/>
            <person name="Zhang Z."/>
            <person name="Lin K."/>
            <person name="Ro D.K."/>
            <person name="Chen X."/>
            <person name="Xiong X."/>
            <person name="Shang Y."/>
            <person name="Huang S."/>
            <person name="Zeng J."/>
        </authorList>
    </citation>
    <scope>NUCLEOTIDE SEQUENCE [LARGE SCALE GENOMIC DNA]</scope>
    <source>
        <strain evidence="7">cv. BLH2017</strain>
        <tissue evidence="6">Root</tissue>
    </source>
</reference>
<dbReference type="InParanoid" id="A0A200QDW4"/>
<comment type="function">
    <text evidence="4">Acts as a negative regulator of abscisic acid (ABA) response.</text>
</comment>
<feature type="compositionally biased region" description="Basic and acidic residues" evidence="5">
    <location>
        <begin position="20"/>
        <end position="39"/>
    </location>
</feature>
<dbReference type="OMA" id="AFEEINC"/>